<dbReference type="RefSeq" id="XP_019037195.1">
    <property type="nucleotide sequence ID" value="XM_019180922.1"/>
</dbReference>
<dbReference type="InterPro" id="IPR002589">
    <property type="entry name" value="Macro_dom"/>
</dbReference>
<reference evidence="2 3" key="1">
    <citation type="journal article" date="2016" name="Proc. Natl. Acad. Sci. U.S.A.">
        <title>Comparative genomics of biotechnologically important yeasts.</title>
        <authorList>
            <person name="Riley R."/>
            <person name="Haridas S."/>
            <person name="Wolfe K.H."/>
            <person name="Lopes M.R."/>
            <person name="Hittinger C.T."/>
            <person name="Goeker M."/>
            <person name="Salamov A.A."/>
            <person name="Wisecaver J.H."/>
            <person name="Long T.M."/>
            <person name="Calvey C.H."/>
            <person name="Aerts A.L."/>
            <person name="Barry K.W."/>
            <person name="Choi C."/>
            <person name="Clum A."/>
            <person name="Coughlan A.Y."/>
            <person name="Deshpande S."/>
            <person name="Douglass A.P."/>
            <person name="Hanson S.J."/>
            <person name="Klenk H.-P."/>
            <person name="LaButti K.M."/>
            <person name="Lapidus A."/>
            <person name="Lindquist E.A."/>
            <person name="Lipzen A.M."/>
            <person name="Meier-Kolthoff J.P."/>
            <person name="Ohm R.A."/>
            <person name="Otillar R.P."/>
            <person name="Pangilinan J.L."/>
            <person name="Peng Y."/>
            <person name="Rokas A."/>
            <person name="Rosa C.A."/>
            <person name="Scheuner C."/>
            <person name="Sibirny A.A."/>
            <person name="Slot J.C."/>
            <person name="Stielow J.B."/>
            <person name="Sun H."/>
            <person name="Kurtzman C.P."/>
            <person name="Blackwell M."/>
            <person name="Grigoriev I.V."/>
            <person name="Jeffries T.W."/>
        </authorList>
    </citation>
    <scope>NUCLEOTIDE SEQUENCE [LARGE SCALE GENOMIC DNA]</scope>
    <source>
        <strain evidence="3">ATCC 58044 / CBS 1984 / NCYC 433 / NRRL Y-366-8</strain>
    </source>
</reference>
<dbReference type="Proteomes" id="UP000094112">
    <property type="component" value="Unassembled WGS sequence"/>
</dbReference>
<dbReference type="Pfam" id="PF14519">
    <property type="entry name" value="Macro_2"/>
    <property type="match status" value="1"/>
</dbReference>
<dbReference type="EMBL" id="KV454212">
    <property type="protein sequence ID" value="ODQ57988.1"/>
    <property type="molecule type" value="Genomic_DNA"/>
</dbReference>
<feature type="non-terminal residue" evidence="2">
    <location>
        <position position="153"/>
    </location>
</feature>
<dbReference type="InterPro" id="IPR028071">
    <property type="entry name" value="Macro-like_dom"/>
</dbReference>
<organism evidence="2 3">
    <name type="scientific">Wickerhamomyces anomalus (strain ATCC 58044 / CBS 1984 / NCYC 433 / NRRL Y-366-8)</name>
    <name type="common">Yeast</name>
    <name type="synonym">Hansenula anomala</name>
    <dbReference type="NCBI Taxonomy" id="683960"/>
    <lineage>
        <taxon>Eukaryota</taxon>
        <taxon>Fungi</taxon>
        <taxon>Dikarya</taxon>
        <taxon>Ascomycota</taxon>
        <taxon>Saccharomycotina</taxon>
        <taxon>Saccharomycetes</taxon>
        <taxon>Phaffomycetales</taxon>
        <taxon>Wickerhamomycetaceae</taxon>
        <taxon>Wickerhamomyces</taxon>
    </lineage>
</organism>
<proteinExistence type="predicted"/>
<sequence>IVSPGNSLGYLGGGLDKHIGEIFSPNKNHKDVERFILDGLNNGYRPPGTVKIITIPNEKLRRSLAFEKLQANSIIHAPTMRSPINLVKDLGESHAYRLIFDITWQILTEVDAFNKNLHIKGGDRIETIVLPGLGTGYGKIPYEMASKSMLAAV</sequence>
<keyword evidence="3" id="KW-1185">Reference proteome</keyword>
<gene>
    <name evidence="2" type="ORF">WICANDRAFT_21971</name>
</gene>
<dbReference type="PROSITE" id="PS51154">
    <property type="entry name" value="MACRO"/>
    <property type="match status" value="1"/>
</dbReference>
<dbReference type="STRING" id="683960.A0A1E3NXU5"/>
<accession>A0A1E3NXU5</accession>
<name>A0A1E3NXU5_WICAA</name>
<dbReference type="OrthoDB" id="3974925at2759"/>
<dbReference type="Gene3D" id="3.40.220.10">
    <property type="entry name" value="Leucine Aminopeptidase, subunit E, domain 1"/>
    <property type="match status" value="1"/>
</dbReference>
<evidence type="ECO:0000313" key="2">
    <source>
        <dbReference type="EMBL" id="ODQ57988.1"/>
    </source>
</evidence>
<feature type="domain" description="Macro" evidence="1">
    <location>
        <begin position="1"/>
        <end position="153"/>
    </location>
</feature>
<dbReference type="AlphaFoldDB" id="A0A1E3NXU5"/>
<feature type="non-terminal residue" evidence="2">
    <location>
        <position position="1"/>
    </location>
</feature>
<evidence type="ECO:0000313" key="3">
    <source>
        <dbReference type="Proteomes" id="UP000094112"/>
    </source>
</evidence>
<evidence type="ECO:0000259" key="1">
    <source>
        <dbReference type="PROSITE" id="PS51154"/>
    </source>
</evidence>
<dbReference type="InterPro" id="IPR043472">
    <property type="entry name" value="Macro_dom-like"/>
</dbReference>
<dbReference type="SUPFAM" id="SSF52949">
    <property type="entry name" value="Macro domain-like"/>
    <property type="match status" value="1"/>
</dbReference>
<dbReference type="GeneID" id="30198168"/>
<protein>
    <recommendedName>
        <fullName evidence="1">Macro domain-containing protein</fullName>
    </recommendedName>
</protein>